<dbReference type="InterPro" id="IPR018060">
    <property type="entry name" value="HTH_AraC"/>
</dbReference>
<evidence type="ECO:0000256" key="2">
    <source>
        <dbReference type="ARBA" id="ARBA00023125"/>
    </source>
</evidence>
<evidence type="ECO:0000313" key="5">
    <source>
        <dbReference type="EMBL" id="SNU90241.1"/>
    </source>
</evidence>
<dbReference type="Gene3D" id="1.10.10.60">
    <property type="entry name" value="Homeodomain-like"/>
    <property type="match status" value="2"/>
</dbReference>
<dbReference type="RefSeq" id="WP_018374551.1">
    <property type="nucleotide sequence ID" value="NZ_LT906439.1"/>
</dbReference>
<dbReference type="AlphaFoldDB" id="A0A239SXL5"/>
<dbReference type="Pfam" id="PF02311">
    <property type="entry name" value="AraC_binding"/>
    <property type="match status" value="1"/>
</dbReference>
<keyword evidence="2" id="KW-0238">DNA-binding</keyword>
<dbReference type="PANTHER" id="PTHR43280:SF30">
    <property type="entry name" value="MMSAB OPERON REGULATORY PROTEIN"/>
    <property type="match status" value="1"/>
</dbReference>
<dbReference type="STRING" id="1123308.GCA_000380085_02008"/>
<dbReference type="SUPFAM" id="SSF51215">
    <property type="entry name" value="Regulatory protein AraC"/>
    <property type="match status" value="1"/>
</dbReference>
<dbReference type="InterPro" id="IPR037923">
    <property type="entry name" value="HTH-like"/>
</dbReference>
<sequence length="280" mass="32455">MNILKSYNEFKNSHFELNVDHYGTEACQSNYSFGPSVRDNYVLHFISKGSGKFYIDQQMHHLRAGDLFILPPDKVTFYQADEEDPWTYSWVGFSGAQAGHLFQKTSLQGQYIAHSTLDSKIYQQMIQINNYGSQPLDAINDLLLTSELYKLLALLIEECPSQMQDHLDASVAKTYVEQTVKMIHGQYHRKLQVSEIAQKLNINRSYLYQIFKAHTGQSIQEYLIRVRMNRSDELLQNLSLSIQDVAISVGYSDQLAFSHSFKNFYGLSPKHYRQKYYEKA</sequence>
<evidence type="ECO:0000256" key="3">
    <source>
        <dbReference type="ARBA" id="ARBA00023163"/>
    </source>
</evidence>
<dbReference type="InterPro" id="IPR020449">
    <property type="entry name" value="Tscrpt_reg_AraC-type_HTH"/>
</dbReference>
<organism evidence="5 6">
    <name type="scientific">Streptococcus merionis</name>
    <dbReference type="NCBI Taxonomy" id="400065"/>
    <lineage>
        <taxon>Bacteria</taxon>
        <taxon>Bacillati</taxon>
        <taxon>Bacillota</taxon>
        <taxon>Bacilli</taxon>
        <taxon>Lactobacillales</taxon>
        <taxon>Streptococcaceae</taxon>
        <taxon>Streptococcus</taxon>
    </lineage>
</organism>
<dbReference type="GO" id="GO:0043565">
    <property type="term" value="F:sequence-specific DNA binding"/>
    <property type="evidence" value="ECO:0007669"/>
    <property type="project" value="InterPro"/>
</dbReference>
<dbReference type="eggNOG" id="COG2207">
    <property type="taxonomic scope" value="Bacteria"/>
</dbReference>
<keyword evidence="1" id="KW-0805">Transcription regulation</keyword>
<reference evidence="5 6" key="1">
    <citation type="submission" date="2017-06" db="EMBL/GenBank/DDBJ databases">
        <authorList>
            <consortium name="Pathogen Informatics"/>
        </authorList>
    </citation>
    <scope>NUCLEOTIDE SEQUENCE [LARGE SCALE GENOMIC DNA]</scope>
    <source>
        <strain evidence="5 6">NCTC13788</strain>
    </source>
</reference>
<evidence type="ECO:0000259" key="4">
    <source>
        <dbReference type="PROSITE" id="PS01124"/>
    </source>
</evidence>
<dbReference type="SUPFAM" id="SSF46689">
    <property type="entry name" value="Homeodomain-like"/>
    <property type="match status" value="2"/>
</dbReference>
<accession>A0A239SXL5</accession>
<dbReference type="OrthoDB" id="9813413at2"/>
<dbReference type="PANTHER" id="PTHR43280">
    <property type="entry name" value="ARAC-FAMILY TRANSCRIPTIONAL REGULATOR"/>
    <property type="match status" value="1"/>
</dbReference>
<dbReference type="Proteomes" id="UP000215185">
    <property type="component" value="Chromosome 1"/>
</dbReference>
<evidence type="ECO:0000313" key="6">
    <source>
        <dbReference type="Proteomes" id="UP000215185"/>
    </source>
</evidence>
<dbReference type="SMART" id="SM00342">
    <property type="entry name" value="HTH_ARAC"/>
    <property type="match status" value="1"/>
</dbReference>
<feature type="domain" description="HTH araC/xylS-type" evidence="4">
    <location>
        <begin position="177"/>
        <end position="275"/>
    </location>
</feature>
<protein>
    <submittedName>
        <fullName evidence="5">AraC family transcriptional regulator</fullName>
    </submittedName>
</protein>
<dbReference type="GO" id="GO:0003700">
    <property type="term" value="F:DNA-binding transcription factor activity"/>
    <property type="evidence" value="ECO:0007669"/>
    <property type="project" value="InterPro"/>
</dbReference>
<gene>
    <name evidence="5" type="primary">msmR1_1</name>
    <name evidence="5" type="ORF">SAMEA4412692_01785</name>
</gene>
<dbReference type="PRINTS" id="PR00032">
    <property type="entry name" value="HTHARAC"/>
</dbReference>
<dbReference type="InterPro" id="IPR009057">
    <property type="entry name" value="Homeodomain-like_sf"/>
</dbReference>
<dbReference type="EMBL" id="LT906439">
    <property type="protein sequence ID" value="SNU90241.1"/>
    <property type="molecule type" value="Genomic_DNA"/>
</dbReference>
<dbReference type="PROSITE" id="PS01124">
    <property type="entry name" value="HTH_ARAC_FAMILY_2"/>
    <property type="match status" value="1"/>
</dbReference>
<name>A0A239SXL5_9STRE</name>
<dbReference type="InterPro" id="IPR003313">
    <property type="entry name" value="AraC-bd"/>
</dbReference>
<proteinExistence type="predicted"/>
<keyword evidence="3" id="KW-0804">Transcription</keyword>
<dbReference type="CDD" id="cd06986">
    <property type="entry name" value="cupin_MmsR-like_N"/>
    <property type="match status" value="1"/>
</dbReference>
<dbReference type="KEGG" id="smen:SAMEA4412692_1785"/>
<dbReference type="Gene3D" id="2.60.120.280">
    <property type="entry name" value="Regulatory protein AraC"/>
    <property type="match status" value="1"/>
</dbReference>
<evidence type="ECO:0000256" key="1">
    <source>
        <dbReference type="ARBA" id="ARBA00023015"/>
    </source>
</evidence>
<dbReference type="Pfam" id="PF12833">
    <property type="entry name" value="HTH_18"/>
    <property type="match status" value="1"/>
</dbReference>
<keyword evidence="6" id="KW-1185">Reference proteome</keyword>